<keyword evidence="12" id="KW-1185">Reference proteome</keyword>
<evidence type="ECO:0000256" key="10">
    <source>
        <dbReference type="ARBA" id="ARBA00040300"/>
    </source>
</evidence>
<evidence type="ECO:0000256" key="8">
    <source>
        <dbReference type="ARBA" id="ARBA00022842"/>
    </source>
</evidence>
<dbReference type="GO" id="GO:0005737">
    <property type="term" value="C:cytoplasm"/>
    <property type="evidence" value="ECO:0007669"/>
    <property type="project" value="UniProtKB-SubCell"/>
</dbReference>
<dbReference type="Pfam" id="PF00719">
    <property type="entry name" value="Pyrophosphatase"/>
    <property type="match status" value="1"/>
</dbReference>
<evidence type="ECO:0000313" key="12">
    <source>
        <dbReference type="Proteomes" id="UP000321570"/>
    </source>
</evidence>
<organism evidence="11 12">
    <name type="scientific">Hymenolepis diminuta</name>
    <name type="common">Rat tapeworm</name>
    <dbReference type="NCBI Taxonomy" id="6216"/>
    <lineage>
        <taxon>Eukaryota</taxon>
        <taxon>Metazoa</taxon>
        <taxon>Spiralia</taxon>
        <taxon>Lophotrochozoa</taxon>
        <taxon>Platyhelminthes</taxon>
        <taxon>Cestoda</taxon>
        <taxon>Eucestoda</taxon>
        <taxon>Cyclophyllidea</taxon>
        <taxon>Hymenolepididae</taxon>
        <taxon>Hymenolepis</taxon>
    </lineage>
</organism>
<dbReference type="Gene3D" id="3.90.80.10">
    <property type="entry name" value="Inorganic pyrophosphatase"/>
    <property type="match status" value="1"/>
</dbReference>
<dbReference type="CDD" id="cd00412">
    <property type="entry name" value="pyrophosphatase"/>
    <property type="match status" value="1"/>
</dbReference>
<dbReference type="PROSITE" id="PS00387">
    <property type="entry name" value="PPASE"/>
    <property type="match status" value="1"/>
</dbReference>
<dbReference type="InterPro" id="IPR036649">
    <property type="entry name" value="Pyrophosphatase_sf"/>
</dbReference>
<dbReference type="GO" id="GO:0006796">
    <property type="term" value="P:phosphate-containing compound metabolic process"/>
    <property type="evidence" value="ECO:0007669"/>
    <property type="project" value="InterPro"/>
</dbReference>
<dbReference type="EC" id="3.6.1.1" evidence="4"/>
<evidence type="ECO:0000256" key="1">
    <source>
        <dbReference type="ARBA" id="ARBA00001946"/>
    </source>
</evidence>
<proteinExistence type="inferred from homology"/>
<evidence type="ECO:0000256" key="4">
    <source>
        <dbReference type="ARBA" id="ARBA00012146"/>
    </source>
</evidence>
<accession>A0A564YNA5</accession>
<dbReference type="SUPFAM" id="SSF50324">
    <property type="entry name" value="Inorganic pyrophosphatase"/>
    <property type="match status" value="1"/>
</dbReference>
<keyword evidence="5" id="KW-0963">Cytoplasm</keyword>
<keyword evidence="7" id="KW-0378">Hydrolase</keyword>
<evidence type="ECO:0000256" key="3">
    <source>
        <dbReference type="ARBA" id="ARBA00006220"/>
    </source>
</evidence>
<dbReference type="AlphaFoldDB" id="A0A564YNA5"/>
<dbReference type="GO" id="GO:0004427">
    <property type="term" value="F:inorganic diphosphate phosphatase activity"/>
    <property type="evidence" value="ECO:0007669"/>
    <property type="project" value="UniProtKB-EC"/>
</dbReference>
<comment type="cofactor">
    <cofactor evidence="1">
        <name>Mg(2+)</name>
        <dbReference type="ChEBI" id="CHEBI:18420"/>
    </cofactor>
</comment>
<evidence type="ECO:0000256" key="7">
    <source>
        <dbReference type="ARBA" id="ARBA00022801"/>
    </source>
</evidence>
<comment type="similarity">
    <text evidence="3">Belongs to the PPase family.</text>
</comment>
<dbReference type="EMBL" id="CABIJS010000256">
    <property type="protein sequence ID" value="VUZ48014.1"/>
    <property type="molecule type" value="Genomic_DNA"/>
</dbReference>
<evidence type="ECO:0000256" key="5">
    <source>
        <dbReference type="ARBA" id="ARBA00022490"/>
    </source>
</evidence>
<dbReference type="FunFam" id="3.90.80.10:FF:000004">
    <property type="entry name" value="Inorganic pyrophosphatase"/>
    <property type="match status" value="1"/>
</dbReference>
<dbReference type="GO" id="GO:0000287">
    <property type="term" value="F:magnesium ion binding"/>
    <property type="evidence" value="ECO:0007669"/>
    <property type="project" value="InterPro"/>
</dbReference>
<evidence type="ECO:0000256" key="6">
    <source>
        <dbReference type="ARBA" id="ARBA00022723"/>
    </source>
</evidence>
<comment type="subcellular location">
    <subcellularLocation>
        <location evidence="2">Cytoplasm</location>
    </subcellularLocation>
</comment>
<sequence>MATYTSKCFGESNTTDFRIFFYSKSGPISPFHDIPLRSAPDVFNMVVEIPRWTNAKMEICKEELLNPIKQDVKKGKLRYVNNIFPHKGYIWNYGALPQTYEDPAYIDENTKAKGDSDPIDVCEIGNQIIPSGSVIQVKVLGILAMIDEGETDWKVIAINVKDPLAEKLNDIADVEKHMPGFLDATRDWFRNYKVPTGKPKNAFAFDEKYQDKAFALKIIDETHEQWKSLVLKQSDSSGLFRQNVTNKGSPYLISPEDAKFELSKLPPFKDGPKVTDPAVEEMHFVLA</sequence>
<name>A0A564YNA5_HYMDI</name>
<evidence type="ECO:0000313" key="11">
    <source>
        <dbReference type="EMBL" id="VUZ48014.1"/>
    </source>
</evidence>
<evidence type="ECO:0000256" key="9">
    <source>
        <dbReference type="ARBA" id="ARBA00032535"/>
    </source>
</evidence>
<dbReference type="InterPro" id="IPR008162">
    <property type="entry name" value="Pyrophosphatase"/>
</dbReference>
<reference evidence="11 12" key="1">
    <citation type="submission" date="2019-07" db="EMBL/GenBank/DDBJ databases">
        <authorList>
            <person name="Jastrzebski P J."/>
            <person name="Paukszto L."/>
            <person name="Jastrzebski P J."/>
        </authorList>
    </citation>
    <scope>NUCLEOTIDE SEQUENCE [LARGE SCALE GENOMIC DNA]</scope>
    <source>
        <strain evidence="11 12">WMS-il1</strain>
    </source>
</reference>
<evidence type="ECO:0000256" key="2">
    <source>
        <dbReference type="ARBA" id="ARBA00004496"/>
    </source>
</evidence>
<gene>
    <name evidence="11" type="ORF">WMSIL1_LOCUS7301</name>
</gene>
<keyword evidence="6" id="KW-0479">Metal-binding</keyword>
<dbReference type="Proteomes" id="UP000321570">
    <property type="component" value="Unassembled WGS sequence"/>
</dbReference>
<protein>
    <recommendedName>
        <fullName evidence="10">Inorganic pyrophosphatase</fullName>
        <ecNumber evidence="4">3.6.1.1</ecNumber>
    </recommendedName>
    <alternativeName>
        <fullName evidence="9">Pyrophosphate phospho-hydrolase</fullName>
    </alternativeName>
</protein>
<dbReference type="PANTHER" id="PTHR10286">
    <property type="entry name" value="INORGANIC PYROPHOSPHATASE"/>
    <property type="match status" value="1"/>
</dbReference>
<keyword evidence="8" id="KW-0460">Magnesium</keyword>